<comment type="caution">
    <text evidence="6">The sequence shown here is derived from an EMBL/GenBank/DDBJ whole genome shotgun (WGS) entry which is preliminary data.</text>
</comment>
<feature type="domain" description="DNA2/NAM7 helicase-like C-terminal" evidence="5">
    <location>
        <begin position="284"/>
        <end position="400"/>
    </location>
</feature>
<protein>
    <submittedName>
        <fullName evidence="6">Helicase</fullName>
    </submittedName>
</protein>
<dbReference type="PANTHER" id="PTHR43788:SF16">
    <property type="entry name" value="HELICASE WITH ZINC FINGER 2"/>
    <property type="match status" value="1"/>
</dbReference>
<keyword evidence="4" id="KW-0067">ATP-binding</keyword>
<dbReference type="InterPro" id="IPR027417">
    <property type="entry name" value="P-loop_NTPase"/>
</dbReference>
<dbReference type="PANTHER" id="PTHR43788">
    <property type="entry name" value="DNA2/NAM7 HELICASE FAMILY MEMBER"/>
    <property type="match status" value="1"/>
</dbReference>
<name>A0A1S1PRK3_9ACTN</name>
<sequence>MTSSASAAEEAERVIQAVLGDLRRGHSRGVIVDSPPGAGKSTLVVRAAAVIAGSGEPLMIVAQTNEQVDDLVERLAARLADEVPHARVGRLGRAGYAPSARIANLPNIVTASDIAGLGDPEVTISTAAKWAYVREGTWPWAIVDEAYQMRSDTLLAIASRFERALFVGDPGQLDPFSTVANDRWHGLVWNPTQSAVAVLQRANPDLPVHRLPVSWRLPHTAQSVVADAFYPFVGFRTGTGPGERALTIPGHARGPADEVLDLAAATGWGLLELPARHTVRTDAEAVSAVADVARRLVERGASARSGTDERAVTPDRVAVGAAHRDQVVAIRAALGDLADGSGPGQVVVDTANRLQGREYDVTVVLHPLSGRRDATAFHLEAGRLCVLASRHRQACVVVARAGIRDLLDTHPTSDPVHLGEPVKFPDGWAANQAVLAHLASRSVQAGGAAYAAR</sequence>
<evidence type="ECO:0000259" key="5">
    <source>
        <dbReference type="Pfam" id="PF13087"/>
    </source>
</evidence>
<dbReference type="GO" id="GO:0016787">
    <property type="term" value="F:hydrolase activity"/>
    <property type="evidence" value="ECO:0007669"/>
    <property type="project" value="UniProtKB-KW"/>
</dbReference>
<gene>
    <name evidence="6" type="ORF">BBK14_23820</name>
</gene>
<evidence type="ECO:0000256" key="4">
    <source>
        <dbReference type="ARBA" id="ARBA00022840"/>
    </source>
</evidence>
<keyword evidence="3 6" id="KW-0347">Helicase</keyword>
<evidence type="ECO:0000256" key="1">
    <source>
        <dbReference type="ARBA" id="ARBA00022741"/>
    </source>
</evidence>
<evidence type="ECO:0000256" key="2">
    <source>
        <dbReference type="ARBA" id="ARBA00022801"/>
    </source>
</evidence>
<dbReference type="Pfam" id="PF13604">
    <property type="entry name" value="AAA_30"/>
    <property type="match status" value="1"/>
</dbReference>
<dbReference type="GO" id="GO:0043139">
    <property type="term" value="F:5'-3' DNA helicase activity"/>
    <property type="evidence" value="ECO:0007669"/>
    <property type="project" value="TreeGrafter"/>
</dbReference>
<organism evidence="6 7">
    <name type="scientific">Parafrankia soli</name>
    <dbReference type="NCBI Taxonomy" id="2599596"/>
    <lineage>
        <taxon>Bacteria</taxon>
        <taxon>Bacillati</taxon>
        <taxon>Actinomycetota</taxon>
        <taxon>Actinomycetes</taxon>
        <taxon>Frankiales</taxon>
        <taxon>Frankiaceae</taxon>
        <taxon>Parafrankia</taxon>
    </lineage>
</organism>
<dbReference type="AlphaFoldDB" id="A0A1S1PRK3"/>
<dbReference type="InterPro" id="IPR050534">
    <property type="entry name" value="Coronavir_polyprotein_1ab"/>
</dbReference>
<dbReference type="InterPro" id="IPR041679">
    <property type="entry name" value="DNA2/NAM7-like_C"/>
</dbReference>
<keyword evidence="2" id="KW-0378">Hydrolase</keyword>
<evidence type="ECO:0000313" key="7">
    <source>
        <dbReference type="Proteomes" id="UP000179769"/>
    </source>
</evidence>
<evidence type="ECO:0000256" key="3">
    <source>
        <dbReference type="ARBA" id="ARBA00022806"/>
    </source>
</evidence>
<reference evidence="7" key="1">
    <citation type="submission" date="2016-07" db="EMBL/GenBank/DDBJ databases">
        <title>Frankia sp. NRRL B-16219 Genome sequencing.</title>
        <authorList>
            <person name="Ghodhbane-Gtari F."/>
            <person name="Swanson E."/>
            <person name="Gueddou A."/>
            <person name="Louati M."/>
            <person name="Nouioui I."/>
            <person name="Hezbri K."/>
            <person name="Abebe-Akele F."/>
            <person name="Simpson S."/>
            <person name="Morris K."/>
            <person name="Thomas K."/>
            <person name="Gtari M."/>
            <person name="Tisa L.S."/>
        </authorList>
    </citation>
    <scope>NUCLEOTIDE SEQUENCE [LARGE SCALE GENOMIC DNA]</scope>
    <source>
        <strain evidence="7">NRRL B-16219</strain>
    </source>
</reference>
<proteinExistence type="predicted"/>
<accession>A0A1S1PRK3</accession>
<keyword evidence="7" id="KW-1185">Reference proteome</keyword>
<dbReference type="Gene3D" id="3.40.50.300">
    <property type="entry name" value="P-loop containing nucleotide triphosphate hydrolases"/>
    <property type="match status" value="2"/>
</dbReference>
<dbReference type="Pfam" id="PF13087">
    <property type="entry name" value="AAA_12"/>
    <property type="match status" value="1"/>
</dbReference>
<dbReference type="SUPFAM" id="SSF52540">
    <property type="entry name" value="P-loop containing nucleoside triphosphate hydrolases"/>
    <property type="match status" value="1"/>
</dbReference>
<dbReference type="EMBL" id="MAXA01000238">
    <property type="protein sequence ID" value="OHV23891.1"/>
    <property type="molecule type" value="Genomic_DNA"/>
</dbReference>
<dbReference type="GO" id="GO:0005524">
    <property type="term" value="F:ATP binding"/>
    <property type="evidence" value="ECO:0007669"/>
    <property type="project" value="UniProtKB-KW"/>
</dbReference>
<keyword evidence="1" id="KW-0547">Nucleotide-binding</keyword>
<dbReference type="Proteomes" id="UP000179769">
    <property type="component" value="Unassembled WGS sequence"/>
</dbReference>
<evidence type="ECO:0000313" key="6">
    <source>
        <dbReference type="EMBL" id="OHV23891.1"/>
    </source>
</evidence>